<dbReference type="PANTHER" id="PTHR47447:SF17">
    <property type="entry name" value="OS12G0638900 PROTEIN"/>
    <property type="match status" value="1"/>
</dbReference>
<evidence type="ECO:0000313" key="6">
    <source>
        <dbReference type="Proteomes" id="UP000186817"/>
    </source>
</evidence>
<evidence type="ECO:0000256" key="3">
    <source>
        <dbReference type="SAM" id="MobiDB-lite"/>
    </source>
</evidence>
<feature type="repeat" description="PPR" evidence="2">
    <location>
        <begin position="492"/>
        <end position="526"/>
    </location>
</feature>
<protein>
    <submittedName>
        <fullName evidence="5">Pentatricopeptide repeat-containing protein, chloroplastic</fullName>
    </submittedName>
</protein>
<dbReference type="InterPro" id="IPR011990">
    <property type="entry name" value="TPR-like_helical_dom_sf"/>
</dbReference>
<dbReference type="Gene3D" id="1.25.40.10">
    <property type="entry name" value="Tetratricopeptide repeat domain"/>
    <property type="match status" value="4"/>
</dbReference>
<evidence type="ECO:0000256" key="1">
    <source>
        <dbReference type="ARBA" id="ARBA00022737"/>
    </source>
</evidence>
<name>A0A1Q9DH61_SYMMI</name>
<keyword evidence="1" id="KW-0677">Repeat</keyword>
<feature type="repeat" description="PPR" evidence="2">
    <location>
        <begin position="108"/>
        <end position="142"/>
    </location>
</feature>
<feature type="repeat" description="PPR" evidence="2">
    <location>
        <begin position="212"/>
        <end position="243"/>
    </location>
</feature>
<organism evidence="5 6">
    <name type="scientific">Symbiodinium microadriaticum</name>
    <name type="common">Dinoflagellate</name>
    <name type="synonym">Zooxanthella microadriatica</name>
    <dbReference type="NCBI Taxonomy" id="2951"/>
    <lineage>
        <taxon>Eukaryota</taxon>
        <taxon>Sar</taxon>
        <taxon>Alveolata</taxon>
        <taxon>Dinophyceae</taxon>
        <taxon>Suessiales</taxon>
        <taxon>Symbiodiniaceae</taxon>
        <taxon>Symbiodinium</taxon>
    </lineage>
</organism>
<accession>A0A1Q9DH61</accession>
<sequence length="900" mass="96864">MAPPAASGPGGPGDIPPLPALLRGRERRETRRHERPEDPRRITAEISRLGTEGAWQDALQVVESFRASQGQVNIFHYNAALAACGRADQLSVAVAYSQEMREGRVALDAYSYGSLMRAAAGKGDGATALALLEEMQTEGIAANAVVCSAAVTALVRSSDWHRALELFQATRERGEVVDAALLTAALAACGAGGRWEEALQLLKDVPEKQCADVQTWNAAIAACASAGRWEEALWLLEEEMNAEPDLYSYNSAITACEDRHWERALHLVMCRMGERQLQPDSVSFTAAICTAREEHDITLSLLHEMFIRGVPRTARTYAALIATAGQHWAQALALFKYSKQEGIEATTQLCGSTLRACAAGRQWALAVGLLEEMQGQNVAVNNEACHAAISSCIVAWNNEDPGHWREALAMAGALRRAALQPDTATYVALISACSSCSRWQEALAIHTEAHLEATSEVQTMCTNALITAFGRGTEWRSALEAFEAATLRERPTVVTCNALISAFAEGSQWPMALQVLRSLPERSLTPTVVTMNAALHALAGGSHYAAARTLLGRMPACQLQPDCWSFTAVMTACTKATCWEATCELLTEMMRKQINPDIYSINNMMSALAASPRWEEALVLLKKMPRLELAPDVLSYGAVLAARMQAAVGEANLAVLRGQACAVAPEKLCGQAVKAPGLAPGKRDEEICLPDTPADAYRESEASISRPSRGILEAAAGRAEAAGPGLTAGSTVRVQGLTGDSAARLNGEKGALESWNASTNRWNVRLRSGEVKAIRPENLEEVAGGYGSQKAPASTAESLQDDPPLLEIWSRHRDDSERAKAAKKLLGGIDAPLQKLDLTVPPELLEQAKRSRADDAADVDPDSRLLASVQDERIALDDLDSDLQLRATGVTTRRPVSRRD</sequence>
<comment type="caution">
    <text evidence="5">The sequence shown here is derived from an EMBL/GenBank/DDBJ whole genome shotgun (WGS) entry which is preliminary data.</text>
</comment>
<evidence type="ECO:0000259" key="4">
    <source>
        <dbReference type="Pfam" id="PF23276"/>
    </source>
</evidence>
<dbReference type="InterPro" id="IPR057027">
    <property type="entry name" value="TPR_mt"/>
</dbReference>
<dbReference type="EMBL" id="LSRX01000538">
    <property type="protein sequence ID" value="OLP94514.1"/>
    <property type="molecule type" value="Genomic_DNA"/>
</dbReference>
<reference evidence="5 6" key="1">
    <citation type="submission" date="2016-02" db="EMBL/GenBank/DDBJ databases">
        <title>Genome analysis of coral dinoflagellate symbionts highlights evolutionary adaptations to a symbiotic lifestyle.</title>
        <authorList>
            <person name="Aranda M."/>
            <person name="Li Y."/>
            <person name="Liew Y.J."/>
            <person name="Baumgarten S."/>
            <person name="Simakov O."/>
            <person name="Wilson M."/>
            <person name="Piel J."/>
            <person name="Ashoor H."/>
            <person name="Bougouffa S."/>
            <person name="Bajic V.B."/>
            <person name="Ryu T."/>
            <person name="Ravasi T."/>
            <person name="Bayer T."/>
            <person name="Micklem G."/>
            <person name="Kim H."/>
            <person name="Bhak J."/>
            <person name="Lajeunesse T.C."/>
            <person name="Voolstra C.R."/>
        </authorList>
    </citation>
    <scope>NUCLEOTIDE SEQUENCE [LARGE SCALE GENOMIC DNA]</scope>
    <source>
        <strain evidence="5 6">CCMP2467</strain>
    </source>
</reference>
<dbReference type="Proteomes" id="UP000186817">
    <property type="component" value="Unassembled WGS sequence"/>
</dbReference>
<dbReference type="PROSITE" id="PS51375">
    <property type="entry name" value="PPR"/>
    <property type="match status" value="5"/>
</dbReference>
<dbReference type="Pfam" id="PF23276">
    <property type="entry name" value="TPR_24"/>
    <property type="match status" value="1"/>
</dbReference>
<dbReference type="NCBIfam" id="TIGR00756">
    <property type="entry name" value="PPR"/>
    <property type="match status" value="1"/>
</dbReference>
<feature type="region of interest" description="Disordered" evidence="3">
    <location>
        <begin position="1"/>
        <end position="40"/>
    </location>
</feature>
<gene>
    <name evidence="5" type="ORF">AK812_SmicGene23435</name>
</gene>
<dbReference type="Pfam" id="PF01535">
    <property type="entry name" value="PPR"/>
    <property type="match status" value="2"/>
</dbReference>
<dbReference type="Pfam" id="PF13812">
    <property type="entry name" value="PPR_3"/>
    <property type="match status" value="2"/>
</dbReference>
<keyword evidence="6" id="KW-1185">Reference proteome</keyword>
<dbReference type="InterPro" id="IPR002885">
    <property type="entry name" value="PPR_rpt"/>
</dbReference>
<feature type="compositionally biased region" description="Basic and acidic residues" evidence="3">
    <location>
        <begin position="23"/>
        <end position="40"/>
    </location>
</feature>
<dbReference type="OrthoDB" id="185373at2759"/>
<proteinExistence type="predicted"/>
<evidence type="ECO:0000313" key="5">
    <source>
        <dbReference type="EMBL" id="OLP94514.1"/>
    </source>
</evidence>
<feature type="repeat" description="PPR" evidence="2">
    <location>
        <begin position="562"/>
        <end position="596"/>
    </location>
</feature>
<feature type="repeat" description="PPR" evidence="2">
    <location>
        <begin position="597"/>
        <end position="631"/>
    </location>
</feature>
<feature type="domain" description="Pentatricopeptide repeat-containing protein-mitochondrial" evidence="4">
    <location>
        <begin position="81"/>
        <end position="204"/>
    </location>
</feature>
<dbReference type="AlphaFoldDB" id="A0A1Q9DH61"/>
<evidence type="ECO:0000256" key="2">
    <source>
        <dbReference type="PROSITE-ProRule" id="PRU00708"/>
    </source>
</evidence>
<dbReference type="PANTHER" id="PTHR47447">
    <property type="entry name" value="OS03G0856100 PROTEIN"/>
    <property type="match status" value="1"/>
</dbReference>